<organism evidence="1 2">
    <name type="scientific">Entomophthora muscae</name>
    <dbReference type="NCBI Taxonomy" id="34485"/>
    <lineage>
        <taxon>Eukaryota</taxon>
        <taxon>Fungi</taxon>
        <taxon>Fungi incertae sedis</taxon>
        <taxon>Zoopagomycota</taxon>
        <taxon>Entomophthoromycotina</taxon>
        <taxon>Entomophthoromycetes</taxon>
        <taxon>Entomophthorales</taxon>
        <taxon>Entomophthoraceae</taxon>
        <taxon>Entomophthora</taxon>
    </lineage>
</organism>
<accession>A0ACC2STZ3</accession>
<protein>
    <submittedName>
        <fullName evidence="1">Uncharacterized protein</fullName>
    </submittedName>
</protein>
<dbReference type="EMBL" id="QTSX02004327">
    <property type="protein sequence ID" value="KAJ9065728.1"/>
    <property type="molecule type" value="Genomic_DNA"/>
</dbReference>
<gene>
    <name evidence="1" type="ORF">DSO57_1016469</name>
</gene>
<proteinExistence type="predicted"/>
<reference evidence="1" key="1">
    <citation type="submission" date="2022-04" db="EMBL/GenBank/DDBJ databases">
        <title>Genome of the entomopathogenic fungus Entomophthora muscae.</title>
        <authorList>
            <person name="Elya C."/>
            <person name="Lovett B.R."/>
            <person name="Lee E."/>
            <person name="Macias A.M."/>
            <person name="Hajek A.E."/>
            <person name="De Bivort B.L."/>
            <person name="Kasson M.T."/>
            <person name="De Fine Licht H.H."/>
            <person name="Stajich J.E."/>
        </authorList>
    </citation>
    <scope>NUCLEOTIDE SEQUENCE</scope>
    <source>
        <strain evidence="1">Berkeley</strain>
    </source>
</reference>
<keyword evidence="2" id="KW-1185">Reference proteome</keyword>
<comment type="caution">
    <text evidence="1">The sequence shown here is derived from an EMBL/GenBank/DDBJ whole genome shotgun (WGS) entry which is preliminary data.</text>
</comment>
<evidence type="ECO:0000313" key="1">
    <source>
        <dbReference type="EMBL" id="KAJ9065728.1"/>
    </source>
</evidence>
<dbReference type="Proteomes" id="UP001165960">
    <property type="component" value="Unassembled WGS sequence"/>
</dbReference>
<name>A0ACC2STZ3_9FUNG</name>
<evidence type="ECO:0000313" key="2">
    <source>
        <dbReference type="Proteomes" id="UP001165960"/>
    </source>
</evidence>
<sequence>MLACALLVLPIVRGQDAPTLTDRLCAYHYAKFSCKPTTAFIMPDTCSSGCEFYKCANPVCDRVLRIQDPGTLILALGWCYTTIGFWYTCCYDHTFRCSHVSNCHLLNGFPLDLGPVNVLFECDKAKYAFSLGSEYSLLDCLLNHGKFYLLNNASLIF</sequence>